<reference evidence="1 2" key="2">
    <citation type="journal article" date="2019" name="G3 (Bethesda)">
        <title>Hybrid Assembly of the Genome of the Entomopathogenic Nematode Steinernema carpocapsae Identifies the X-Chromosome.</title>
        <authorList>
            <person name="Serra L."/>
            <person name="Macchietto M."/>
            <person name="Macias-Munoz A."/>
            <person name="McGill C.J."/>
            <person name="Rodriguez I.M."/>
            <person name="Rodriguez B."/>
            <person name="Murad R."/>
            <person name="Mortazavi A."/>
        </authorList>
    </citation>
    <scope>NUCLEOTIDE SEQUENCE [LARGE SCALE GENOMIC DNA]</scope>
    <source>
        <strain evidence="1 2">ALL</strain>
    </source>
</reference>
<sequence>MLQFDDEVIDKFFDGPWFDAIKANKKRLHVFHLNFEGNKDGKIEYSISENQRGRFLQPRADAVSLEKFRDCNQEPNYVQFESITLSSISRDVMEMDEFFNSFLPLAGSMLMKPSKLTVKQVLSPTSAILPRVFSELAKFSQIMQMTLFYNGKETYTFLEAKMSNSKHMQIVLSGDWPKKTEDLVLFGIQNEAFCKLDASSTKLSVTLEMMQETIKLWTSRQNEKFLLDALMGYSFEDVKQHALDRLAPDDAETVIVPQEVQPRGQRDVMEFRIKNGTGLYNMSVEYSLEVRRAFLHTVPNEAAQKRHSGA</sequence>
<comment type="caution">
    <text evidence="1">The sequence shown here is derived from an EMBL/GenBank/DDBJ whole genome shotgun (WGS) entry which is preliminary data.</text>
</comment>
<reference evidence="1 2" key="1">
    <citation type="journal article" date="2015" name="Genome Biol.">
        <title>Comparative genomics of Steinernema reveals deeply conserved gene regulatory networks.</title>
        <authorList>
            <person name="Dillman A.R."/>
            <person name="Macchietto M."/>
            <person name="Porter C.F."/>
            <person name="Rogers A."/>
            <person name="Williams B."/>
            <person name="Antoshechkin I."/>
            <person name="Lee M.M."/>
            <person name="Goodwin Z."/>
            <person name="Lu X."/>
            <person name="Lewis E.E."/>
            <person name="Goodrich-Blair H."/>
            <person name="Stock S.P."/>
            <person name="Adams B.J."/>
            <person name="Sternberg P.W."/>
            <person name="Mortazavi A."/>
        </authorList>
    </citation>
    <scope>NUCLEOTIDE SEQUENCE [LARGE SCALE GENOMIC DNA]</scope>
    <source>
        <strain evidence="1 2">ALL</strain>
    </source>
</reference>
<dbReference type="EMBL" id="AZBU02000007">
    <property type="protein sequence ID" value="TKR69320.1"/>
    <property type="molecule type" value="Genomic_DNA"/>
</dbReference>
<protein>
    <submittedName>
        <fullName evidence="1">Uncharacterized protein</fullName>
    </submittedName>
</protein>
<dbReference type="Proteomes" id="UP000298663">
    <property type="component" value="Unassembled WGS sequence"/>
</dbReference>
<dbReference type="AlphaFoldDB" id="A0A4U5MIW1"/>
<keyword evidence="2" id="KW-1185">Reference proteome</keyword>
<evidence type="ECO:0000313" key="1">
    <source>
        <dbReference type="EMBL" id="TKR69320.1"/>
    </source>
</evidence>
<gene>
    <name evidence="1" type="ORF">L596_021496</name>
</gene>
<accession>A0A4U5MIW1</accession>
<evidence type="ECO:0000313" key="2">
    <source>
        <dbReference type="Proteomes" id="UP000298663"/>
    </source>
</evidence>
<organism evidence="1 2">
    <name type="scientific">Steinernema carpocapsae</name>
    <name type="common">Entomopathogenic nematode</name>
    <dbReference type="NCBI Taxonomy" id="34508"/>
    <lineage>
        <taxon>Eukaryota</taxon>
        <taxon>Metazoa</taxon>
        <taxon>Ecdysozoa</taxon>
        <taxon>Nematoda</taxon>
        <taxon>Chromadorea</taxon>
        <taxon>Rhabditida</taxon>
        <taxon>Tylenchina</taxon>
        <taxon>Panagrolaimomorpha</taxon>
        <taxon>Strongyloidoidea</taxon>
        <taxon>Steinernematidae</taxon>
        <taxon>Steinernema</taxon>
    </lineage>
</organism>
<name>A0A4U5MIW1_STECR</name>
<proteinExistence type="predicted"/>